<evidence type="ECO:0000313" key="1">
    <source>
        <dbReference type="EMBL" id="MFD1321687.1"/>
    </source>
</evidence>
<comment type="caution">
    <text evidence="1">The sequence shown here is derived from an EMBL/GenBank/DDBJ whole genome shotgun (WGS) entry which is preliminary data.</text>
</comment>
<dbReference type="InterPro" id="IPR009351">
    <property type="entry name" value="AlkZ-like"/>
</dbReference>
<dbReference type="RefSeq" id="WP_377569907.1">
    <property type="nucleotide sequence ID" value="NZ_JBHTMP010000013.1"/>
</dbReference>
<evidence type="ECO:0000313" key="2">
    <source>
        <dbReference type="Proteomes" id="UP001597260"/>
    </source>
</evidence>
<accession>A0ABW3YB54</accession>
<protein>
    <submittedName>
        <fullName evidence="1">Winged helix DNA-binding domain-containing protein</fullName>
    </submittedName>
</protein>
<keyword evidence="1" id="KW-0238">DNA-binding</keyword>
<dbReference type="Pfam" id="PF06224">
    <property type="entry name" value="AlkZ-like"/>
    <property type="match status" value="1"/>
</dbReference>
<gene>
    <name evidence="1" type="ORF">ACFQ4H_11370</name>
</gene>
<name>A0ABW3YB54_9ACTN</name>
<dbReference type="EMBL" id="JBHTMP010000013">
    <property type="protein sequence ID" value="MFD1321687.1"/>
    <property type="molecule type" value="Genomic_DNA"/>
</dbReference>
<dbReference type="Proteomes" id="UP001597260">
    <property type="component" value="Unassembled WGS sequence"/>
</dbReference>
<dbReference type="PANTHER" id="PTHR38479:SF2">
    <property type="entry name" value="WINGED HELIX DNA-BINDING DOMAIN-CONTAINING PROTEIN"/>
    <property type="match status" value="1"/>
</dbReference>
<dbReference type="GO" id="GO:0003677">
    <property type="term" value="F:DNA binding"/>
    <property type="evidence" value="ECO:0007669"/>
    <property type="project" value="UniProtKB-KW"/>
</dbReference>
<organism evidence="1 2">
    <name type="scientific">Micromonospora sonneratiae</name>
    <dbReference type="NCBI Taxonomy" id="1184706"/>
    <lineage>
        <taxon>Bacteria</taxon>
        <taxon>Bacillati</taxon>
        <taxon>Actinomycetota</taxon>
        <taxon>Actinomycetes</taxon>
        <taxon>Micromonosporales</taxon>
        <taxon>Micromonosporaceae</taxon>
        <taxon>Micromonospora</taxon>
    </lineage>
</organism>
<proteinExistence type="predicted"/>
<keyword evidence="2" id="KW-1185">Reference proteome</keyword>
<dbReference type="PANTHER" id="PTHR38479">
    <property type="entry name" value="LMO0824 PROTEIN"/>
    <property type="match status" value="1"/>
</dbReference>
<sequence length="351" mass="37941">MVAEIALLRLVAQRIAGPGLPSATEVVRWLTALQAQDHAGALTSVALRTESGTRDGVEAALTAGEIVKSWPMRGTLHLVPAEDLPWLLSLLTPRVTAGAASRRAQLGLDTAIFERARELAVDALTGGRQLRRDDLLAVWREGGLGTDGQRGYHMLWHLAQTGTLCFGPVRDGEQLIVLIDEWIPQPRQLERDEALGELALRYFRSHGPATVKDFARWTSLRMADVRTGLAIAAPGLARVVVDGVDHYLDPATPDLLAAVREQVTGVFLLPGFDEYILGYGDRSAVLAAEYADRIVPGGNGVFRPTVVSRGQVVGTWKHAGRGAKRTLDALPFDGFSDEITQALPQVYAALP</sequence>
<reference evidence="2" key="1">
    <citation type="journal article" date="2019" name="Int. J. Syst. Evol. Microbiol.">
        <title>The Global Catalogue of Microorganisms (GCM) 10K type strain sequencing project: providing services to taxonomists for standard genome sequencing and annotation.</title>
        <authorList>
            <consortium name="The Broad Institute Genomics Platform"/>
            <consortium name="The Broad Institute Genome Sequencing Center for Infectious Disease"/>
            <person name="Wu L."/>
            <person name="Ma J."/>
        </authorList>
    </citation>
    <scope>NUCLEOTIDE SEQUENCE [LARGE SCALE GENOMIC DNA]</scope>
    <source>
        <strain evidence="2">JCM 31037</strain>
    </source>
</reference>